<reference evidence="2 3" key="1">
    <citation type="submission" date="2011-08" db="EMBL/GenBank/DDBJ databases">
        <title>The Genome Sequence of Plasmodium vivax Mauritania I.</title>
        <authorList>
            <consortium name="The Broad Institute Genome Sequencing Platform"/>
            <consortium name="The Broad Institute Genome Sequencing Center for Infectious Disease"/>
            <person name="Neafsey D."/>
            <person name="Carlton J."/>
            <person name="Barnwell J."/>
            <person name="Collins W."/>
            <person name="Escalante A."/>
            <person name="Mullikin J."/>
            <person name="Saul A."/>
            <person name="Guigo R."/>
            <person name="Camara F."/>
            <person name="Young S.K."/>
            <person name="Zeng Q."/>
            <person name="Gargeya S."/>
            <person name="Fitzgerald M."/>
            <person name="Haas B."/>
            <person name="Abouelleil A."/>
            <person name="Alvarado L."/>
            <person name="Arachchi H.M."/>
            <person name="Berlin A."/>
            <person name="Brown A."/>
            <person name="Chapman S.B."/>
            <person name="Chen Z."/>
            <person name="Dunbar C."/>
            <person name="Freedman E."/>
            <person name="Gearin G."/>
            <person name="Gellesch M."/>
            <person name="Goldberg J."/>
            <person name="Griggs A."/>
            <person name="Gujja S."/>
            <person name="Heiman D."/>
            <person name="Howarth C."/>
            <person name="Larson L."/>
            <person name="Lui A."/>
            <person name="MacDonald P.J.P."/>
            <person name="Montmayeur A."/>
            <person name="Murphy C."/>
            <person name="Neiman D."/>
            <person name="Pearson M."/>
            <person name="Priest M."/>
            <person name="Roberts A."/>
            <person name="Saif S."/>
            <person name="Shea T."/>
            <person name="Shenoy N."/>
            <person name="Sisk P."/>
            <person name="Stolte C."/>
            <person name="Sykes S."/>
            <person name="Wortman J."/>
            <person name="Nusbaum C."/>
            <person name="Birren B."/>
        </authorList>
    </citation>
    <scope>NUCLEOTIDE SEQUENCE [LARGE SCALE GENOMIC DNA]</scope>
    <source>
        <strain evidence="2 3">Mauritania I</strain>
    </source>
</reference>
<dbReference type="EMBL" id="KQ235035">
    <property type="protein sequence ID" value="KMZ93729.1"/>
    <property type="molecule type" value="Genomic_DNA"/>
</dbReference>
<organism evidence="2 3">
    <name type="scientific">Plasmodium vivax Mauritania I</name>
    <dbReference type="NCBI Taxonomy" id="1035515"/>
    <lineage>
        <taxon>Eukaryota</taxon>
        <taxon>Sar</taxon>
        <taxon>Alveolata</taxon>
        <taxon>Apicomplexa</taxon>
        <taxon>Aconoidasida</taxon>
        <taxon>Haemosporida</taxon>
        <taxon>Plasmodiidae</taxon>
        <taxon>Plasmodium</taxon>
        <taxon>Plasmodium (Plasmodium)</taxon>
    </lineage>
</organism>
<keyword evidence="1" id="KW-0812">Transmembrane</keyword>
<protein>
    <submittedName>
        <fullName evidence="2">Uncharacterized protein</fullName>
    </submittedName>
</protein>
<gene>
    <name evidence="2" type="ORF">PVMG_06039</name>
</gene>
<sequence>MYNAVSTFSTYEPILEGFLEDPTLPNNEWCNGNVQKFARNEISSKKIICAVSIKYLEEIKKTKDNNYISNGYKYLYYRIYENKQNEPEYSDITFKFFKDLLENYASKETSILKDNTEQINNDIFGKLKNLKELYDNFYKYEKKELCGDDSCGCAEKCAETYKTYLEECNSEYYSTFCVELQKFGEKFNEYIRGNNHCIKEIEKLPLFNKNNPRIAIIGSGVVLAIIVFSLFTLYKVS</sequence>
<dbReference type="AlphaFoldDB" id="A0A0J9TEW5"/>
<accession>A0A0J9TEW5</accession>
<dbReference type="Proteomes" id="UP000053776">
    <property type="component" value="Unassembled WGS sequence"/>
</dbReference>
<evidence type="ECO:0000313" key="2">
    <source>
        <dbReference type="EMBL" id="KMZ93729.1"/>
    </source>
</evidence>
<proteinExistence type="predicted"/>
<keyword evidence="1" id="KW-1133">Transmembrane helix</keyword>
<keyword evidence="1" id="KW-0472">Membrane</keyword>
<evidence type="ECO:0000256" key="1">
    <source>
        <dbReference type="SAM" id="Phobius"/>
    </source>
</evidence>
<evidence type="ECO:0000313" key="3">
    <source>
        <dbReference type="Proteomes" id="UP000053776"/>
    </source>
</evidence>
<name>A0A0J9TEW5_PLAVI</name>
<feature type="transmembrane region" description="Helical" evidence="1">
    <location>
        <begin position="214"/>
        <end position="234"/>
    </location>
</feature>